<dbReference type="CDD" id="cd01644">
    <property type="entry name" value="RT_pepA17"/>
    <property type="match status" value="1"/>
</dbReference>
<keyword evidence="3" id="KW-1185">Reference proteome</keyword>
<dbReference type="SUPFAM" id="SSF56672">
    <property type="entry name" value="DNA/RNA polymerases"/>
    <property type="match status" value="1"/>
</dbReference>
<dbReference type="InterPro" id="IPR043502">
    <property type="entry name" value="DNA/RNA_pol_sf"/>
</dbReference>
<evidence type="ECO:0000313" key="2">
    <source>
        <dbReference type="EMBL" id="KAJ8039643.1"/>
    </source>
</evidence>
<protein>
    <recommendedName>
        <fullName evidence="4">Reverse transcriptase domain-containing protein</fullName>
    </recommendedName>
</protein>
<evidence type="ECO:0000256" key="1">
    <source>
        <dbReference type="SAM" id="MobiDB-lite"/>
    </source>
</evidence>
<feature type="compositionally biased region" description="Basic and acidic residues" evidence="1">
    <location>
        <begin position="228"/>
        <end position="248"/>
    </location>
</feature>
<gene>
    <name evidence="2" type="ORF">HOLleu_13705</name>
</gene>
<reference evidence="2" key="1">
    <citation type="submission" date="2021-10" db="EMBL/GenBank/DDBJ databases">
        <title>Tropical sea cucumber genome reveals ecological adaptation and Cuvierian tubules defense mechanism.</title>
        <authorList>
            <person name="Chen T."/>
        </authorList>
    </citation>
    <scope>NUCLEOTIDE SEQUENCE</scope>
    <source>
        <strain evidence="2">Nanhai2018</strain>
        <tissue evidence="2">Muscle</tissue>
    </source>
</reference>
<proteinExistence type="predicted"/>
<name>A0A9Q1HBR7_HOLLE</name>
<dbReference type="PANTHER" id="PTHR47331">
    <property type="entry name" value="PHD-TYPE DOMAIN-CONTAINING PROTEIN"/>
    <property type="match status" value="1"/>
</dbReference>
<dbReference type="InterPro" id="IPR043128">
    <property type="entry name" value="Rev_trsase/Diguanyl_cyclase"/>
</dbReference>
<dbReference type="Gene3D" id="3.10.10.10">
    <property type="entry name" value="HIV Type 1 Reverse Transcriptase, subunit A, domain 1"/>
    <property type="match status" value="1"/>
</dbReference>
<comment type="caution">
    <text evidence="2">The sequence shown here is derived from an EMBL/GenBank/DDBJ whole genome shotgun (WGS) entry which is preliminary data.</text>
</comment>
<evidence type="ECO:0008006" key="4">
    <source>
        <dbReference type="Google" id="ProtNLM"/>
    </source>
</evidence>
<sequence length="262" mass="29955">MLQGLENRLKKDATHSSAYQDQVKEMVSLGFARKLTKSEIEEYKGPVHYIPHHPVIRPDKKTTSVRIVFNSSNRYNGEALNDYWLKGPDLLNNLHGVILRFREHPVAVCGDIEKMYHQVLIPELDQHVHRFLWRDLDSTRSPDTYIETVLTFGDKPATAMALTALKMTAKESEDLYPKAADVLMRDTYVDDVCTSVKTVEEGLKLTDDIDKVLNKGGFRIKEWTLSAESKDSKTGEKKSRSLGNKEREEKVLGVKWNHELVS</sequence>
<organism evidence="2 3">
    <name type="scientific">Holothuria leucospilota</name>
    <name type="common">Black long sea cucumber</name>
    <name type="synonym">Mertensiothuria leucospilota</name>
    <dbReference type="NCBI Taxonomy" id="206669"/>
    <lineage>
        <taxon>Eukaryota</taxon>
        <taxon>Metazoa</taxon>
        <taxon>Echinodermata</taxon>
        <taxon>Eleutherozoa</taxon>
        <taxon>Echinozoa</taxon>
        <taxon>Holothuroidea</taxon>
        <taxon>Aspidochirotacea</taxon>
        <taxon>Aspidochirotida</taxon>
        <taxon>Holothuriidae</taxon>
        <taxon>Holothuria</taxon>
    </lineage>
</organism>
<evidence type="ECO:0000313" key="3">
    <source>
        <dbReference type="Proteomes" id="UP001152320"/>
    </source>
</evidence>
<dbReference type="AlphaFoldDB" id="A0A9Q1HBR7"/>
<dbReference type="Proteomes" id="UP001152320">
    <property type="component" value="Chromosome 6"/>
</dbReference>
<dbReference type="OrthoDB" id="10053842at2759"/>
<dbReference type="Gene3D" id="3.30.70.270">
    <property type="match status" value="1"/>
</dbReference>
<accession>A0A9Q1HBR7</accession>
<dbReference type="EMBL" id="JAIZAY010000006">
    <property type="protein sequence ID" value="KAJ8039643.1"/>
    <property type="molecule type" value="Genomic_DNA"/>
</dbReference>
<feature type="region of interest" description="Disordered" evidence="1">
    <location>
        <begin position="227"/>
        <end position="248"/>
    </location>
</feature>